<dbReference type="AlphaFoldDB" id="A0A5N6KHP9"/>
<comment type="caution">
    <text evidence="1">The sequence shown here is derived from an EMBL/GenBank/DDBJ whole genome shotgun (WGS) entry which is preliminary data.</text>
</comment>
<dbReference type="EMBL" id="VIGI01000002">
    <property type="protein sequence ID" value="KAB8303232.1"/>
    <property type="molecule type" value="Genomic_DNA"/>
</dbReference>
<sequence length="116" mass="13824">MDILLFYDGAFFSFEIPFYFRKYVMLSVGRDFEVSMLVIEVMGREDLRWEIGDGMNCCTLNRIDRFFLFIIPPFEWFSYEGGMRSGYFTGSDYDQSGFVMVKLIKRKWDDDIECLS</sequence>
<evidence type="ECO:0000313" key="1">
    <source>
        <dbReference type="EMBL" id="KAB8303232.1"/>
    </source>
</evidence>
<protein>
    <submittedName>
        <fullName evidence="1">Uncharacterized protein</fullName>
    </submittedName>
</protein>
<reference evidence="1 2" key="1">
    <citation type="submission" date="2019-06" db="EMBL/GenBank/DDBJ databases">
        <title>Genome Sequence of the Brown Rot Fungal Pathogen Monilinia laxa.</title>
        <authorList>
            <person name="De Miccolis Angelini R.M."/>
            <person name="Landi L."/>
            <person name="Abate D."/>
            <person name="Pollastro S."/>
            <person name="Romanazzi G."/>
            <person name="Faretra F."/>
        </authorList>
    </citation>
    <scope>NUCLEOTIDE SEQUENCE [LARGE SCALE GENOMIC DNA]</scope>
    <source>
        <strain evidence="1 2">Mlax316</strain>
    </source>
</reference>
<proteinExistence type="predicted"/>
<evidence type="ECO:0000313" key="2">
    <source>
        <dbReference type="Proteomes" id="UP000326757"/>
    </source>
</evidence>
<accession>A0A5N6KHP9</accession>
<gene>
    <name evidence="1" type="ORF">EYC80_004679</name>
</gene>
<dbReference type="Proteomes" id="UP000326757">
    <property type="component" value="Unassembled WGS sequence"/>
</dbReference>
<organism evidence="1 2">
    <name type="scientific">Monilinia laxa</name>
    <name type="common">Brown rot fungus</name>
    <name type="synonym">Sclerotinia laxa</name>
    <dbReference type="NCBI Taxonomy" id="61186"/>
    <lineage>
        <taxon>Eukaryota</taxon>
        <taxon>Fungi</taxon>
        <taxon>Dikarya</taxon>
        <taxon>Ascomycota</taxon>
        <taxon>Pezizomycotina</taxon>
        <taxon>Leotiomycetes</taxon>
        <taxon>Helotiales</taxon>
        <taxon>Sclerotiniaceae</taxon>
        <taxon>Monilinia</taxon>
    </lineage>
</organism>
<name>A0A5N6KHP9_MONLA</name>
<keyword evidence="2" id="KW-1185">Reference proteome</keyword>